<reference evidence="1" key="1">
    <citation type="submission" date="2013-08" db="EMBL/GenBank/DDBJ databases">
        <authorList>
            <person name="Mendez C."/>
            <person name="Richter M."/>
            <person name="Ferrer M."/>
            <person name="Sanchez J."/>
        </authorList>
    </citation>
    <scope>NUCLEOTIDE SEQUENCE</scope>
</reference>
<dbReference type="AlphaFoldDB" id="T0ZEL7"/>
<accession>T0ZEL7</accession>
<proteinExistence type="predicted"/>
<protein>
    <submittedName>
        <fullName evidence="1">Uncharacterized protein</fullName>
    </submittedName>
</protein>
<reference evidence="1" key="2">
    <citation type="journal article" date="2014" name="ISME J.">
        <title>Microbial stratification in low pH oxic and suboxic macroscopic growths along an acid mine drainage.</title>
        <authorList>
            <person name="Mendez-Garcia C."/>
            <person name="Mesa V."/>
            <person name="Sprenger R.R."/>
            <person name="Richter M."/>
            <person name="Diez M.S."/>
            <person name="Solano J."/>
            <person name="Bargiela R."/>
            <person name="Golyshina O.V."/>
            <person name="Manteca A."/>
            <person name="Ramos J.L."/>
            <person name="Gallego J.R."/>
            <person name="Llorente I."/>
            <person name="Martins Dos Santos V.A."/>
            <person name="Jensen O.N."/>
            <person name="Pelaez A.I."/>
            <person name="Sanchez J."/>
            <person name="Ferrer M."/>
        </authorList>
    </citation>
    <scope>NUCLEOTIDE SEQUENCE</scope>
</reference>
<gene>
    <name evidence="1" type="ORF">B1B_13775</name>
</gene>
<feature type="non-terminal residue" evidence="1">
    <location>
        <position position="163"/>
    </location>
</feature>
<sequence length="163" mass="17630">MKFRTTLLALAIMFIMMPIAATMSDAGTAYPSIFSSSVSYGTVYTNESFSIYVNSTYGFNNYTAILTFTGLNLTGMAPGTSVISEKNANPDIRFNITAPSNPGTVTILVMTSAVGSKTMEYRTTVQLTVVNPIKMQATISNPTLYFMYNVTVTFALNGNNVSK</sequence>
<evidence type="ECO:0000313" key="1">
    <source>
        <dbReference type="EMBL" id="EQD43528.1"/>
    </source>
</evidence>
<comment type="caution">
    <text evidence="1">The sequence shown here is derived from an EMBL/GenBank/DDBJ whole genome shotgun (WGS) entry which is preliminary data.</text>
</comment>
<dbReference type="EMBL" id="AUZY01009083">
    <property type="protein sequence ID" value="EQD43528.1"/>
    <property type="molecule type" value="Genomic_DNA"/>
</dbReference>
<name>T0ZEL7_9ZZZZ</name>
<organism evidence="1">
    <name type="scientific">mine drainage metagenome</name>
    <dbReference type="NCBI Taxonomy" id="410659"/>
    <lineage>
        <taxon>unclassified sequences</taxon>
        <taxon>metagenomes</taxon>
        <taxon>ecological metagenomes</taxon>
    </lineage>
</organism>